<dbReference type="EMBL" id="VTPC01090857">
    <property type="protein sequence ID" value="KAF2881096.1"/>
    <property type="molecule type" value="Genomic_DNA"/>
</dbReference>
<proteinExistence type="predicted"/>
<reference evidence="1" key="1">
    <citation type="submission" date="2019-08" db="EMBL/GenBank/DDBJ databases">
        <title>The genome of the North American firefly Photinus pyralis.</title>
        <authorList>
            <consortium name="Photinus pyralis genome working group"/>
            <person name="Fallon T.R."/>
            <person name="Sander Lower S.E."/>
            <person name="Weng J.-K."/>
        </authorList>
    </citation>
    <scope>NUCLEOTIDE SEQUENCE</scope>
    <source>
        <strain evidence="1">TRF0915ILg1</strain>
        <tissue evidence="1">Whole body</tissue>
    </source>
</reference>
<keyword evidence="2" id="KW-1185">Reference proteome</keyword>
<sequence>MVFHMTKAHQHVNRDDLLSTATVTPTEPILHSKLSDFKKKIKVIRFIPKGAKPLAAYKLSSLIYKAVTNNHISSWTSLLISPYLAFRVLERNNKSLSVNVKKHLELSNIIINQNNTNKVLNTKKLNSETSLKRRVESKVAADDISAGRINEVIRRALNTAGYPSTLEPPGLSRTDNKHPDGMTLLWSEGKPLVWDFTCINTLPPCYTQQLISKPGSIAELAGNKKIAKYVDIGEQGYLFVPIAVETMGPWSLSAIKLIKGIGHKIRILTDDKRSSSYLIQG</sequence>
<gene>
    <name evidence="1" type="ORF">ILUMI_25078</name>
</gene>
<dbReference type="OrthoDB" id="6773446at2759"/>
<accession>A0A8K0C998</accession>
<comment type="caution">
    <text evidence="1">The sequence shown here is derived from an EMBL/GenBank/DDBJ whole genome shotgun (WGS) entry which is preliminary data.</text>
</comment>
<evidence type="ECO:0000313" key="1">
    <source>
        <dbReference type="EMBL" id="KAF2881096.1"/>
    </source>
</evidence>
<organism evidence="1 2">
    <name type="scientific">Ignelater luminosus</name>
    <name type="common">Cucubano</name>
    <name type="synonym">Pyrophorus luminosus</name>
    <dbReference type="NCBI Taxonomy" id="2038154"/>
    <lineage>
        <taxon>Eukaryota</taxon>
        <taxon>Metazoa</taxon>
        <taxon>Ecdysozoa</taxon>
        <taxon>Arthropoda</taxon>
        <taxon>Hexapoda</taxon>
        <taxon>Insecta</taxon>
        <taxon>Pterygota</taxon>
        <taxon>Neoptera</taxon>
        <taxon>Endopterygota</taxon>
        <taxon>Coleoptera</taxon>
        <taxon>Polyphaga</taxon>
        <taxon>Elateriformia</taxon>
        <taxon>Elateroidea</taxon>
        <taxon>Elateridae</taxon>
        <taxon>Agrypninae</taxon>
        <taxon>Pyrophorini</taxon>
        <taxon>Ignelater</taxon>
    </lineage>
</organism>
<evidence type="ECO:0000313" key="2">
    <source>
        <dbReference type="Proteomes" id="UP000801492"/>
    </source>
</evidence>
<dbReference type="Proteomes" id="UP000801492">
    <property type="component" value="Unassembled WGS sequence"/>
</dbReference>
<dbReference type="AlphaFoldDB" id="A0A8K0C998"/>
<name>A0A8K0C998_IGNLU</name>
<protein>
    <submittedName>
        <fullName evidence="1">Uncharacterized protein</fullName>
    </submittedName>
</protein>